<dbReference type="SUPFAM" id="SSF57783">
    <property type="entry name" value="Zinc beta-ribbon"/>
    <property type="match status" value="1"/>
</dbReference>
<dbReference type="AlphaFoldDB" id="A0A9X1QHB6"/>
<evidence type="ECO:0000313" key="8">
    <source>
        <dbReference type="Proteomes" id="UP001139411"/>
    </source>
</evidence>
<sequence>MTCEQAREISIVELLQNCNIHPQYVRGQDYWYLSPLRDEKTPSFKVNAKLNLYYDHGSGQGGDIIDLGRQIFRCDTKALLKKFGSEHFLFHPQQSVERNAHIDRNVTPETKQPVIQITNTKDLGSNVAISQYLQNRGIDLSIAMEYCKEVYYQVGDKSYYAAGFENRSGGFELRSLHFKGSSSPKDITHINSGHKSVCVLEGFMDFLSLLTLRKHTPVQSDFLVLNSVSLADRSLKILKDYRTAFIYPDRDEAGKKLLGKYQDAGLKCVDASGIYHNHKDLNELLMASKSPEKQIKKQQTFKKSGGLHL</sequence>
<keyword evidence="1" id="KW-0479">Metal-binding</keyword>
<dbReference type="PANTHER" id="PTHR30313:SF2">
    <property type="entry name" value="DNA PRIMASE"/>
    <property type="match status" value="1"/>
</dbReference>
<dbReference type="GO" id="GO:0005737">
    <property type="term" value="C:cytoplasm"/>
    <property type="evidence" value="ECO:0007669"/>
    <property type="project" value="TreeGrafter"/>
</dbReference>
<dbReference type="Proteomes" id="UP001055420">
    <property type="component" value="Chromosome"/>
</dbReference>
<dbReference type="GO" id="GO:0003677">
    <property type="term" value="F:DNA binding"/>
    <property type="evidence" value="ECO:0007669"/>
    <property type="project" value="InterPro"/>
</dbReference>
<dbReference type="CDD" id="cd01029">
    <property type="entry name" value="TOPRIM_primases"/>
    <property type="match status" value="1"/>
</dbReference>
<evidence type="ECO:0000256" key="3">
    <source>
        <dbReference type="ARBA" id="ARBA00022833"/>
    </source>
</evidence>
<proteinExistence type="predicted"/>
<gene>
    <name evidence="5" type="ORF">L0661_24855</name>
    <name evidence="6" type="ORF">NFI80_22330</name>
</gene>
<dbReference type="InterPro" id="IPR036977">
    <property type="entry name" value="DNA_primase_Znf_CHC2"/>
</dbReference>
<dbReference type="EMBL" id="CP098805">
    <property type="protein sequence ID" value="USJ30584.1"/>
    <property type="molecule type" value="Genomic_DNA"/>
</dbReference>
<evidence type="ECO:0000313" key="6">
    <source>
        <dbReference type="EMBL" id="USJ30584.1"/>
    </source>
</evidence>
<dbReference type="InterPro" id="IPR034154">
    <property type="entry name" value="TOPRIM_DnaG/twinkle"/>
</dbReference>
<keyword evidence="3" id="KW-0862">Zinc</keyword>
<name>A0A9X1QHB6_9BACT</name>
<dbReference type="InterPro" id="IPR002694">
    <property type="entry name" value="Znf_CHC2"/>
</dbReference>
<reference evidence="5" key="1">
    <citation type="submission" date="2022-01" db="EMBL/GenBank/DDBJ databases">
        <title>Novel species in genus Dyadobacter.</title>
        <authorList>
            <person name="Ma C."/>
        </authorList>
    </citation>
    <scope>NUCLEOTIDE SEQUENCE</scope>
    <source>
        <strain evidence="6">CY22</strain>
        <strain evidence="5">CY357</strain>
    </source>
</reference>
<dbReference type="RefSeq" id="WP_235166400.1">
    <property type="nucleotide sequence ID" value="NZ_CP098805.1"/>
</dbReference>
<dbReference type="EMBL" id="JAKFFV010000022">
    <property type="protein sequence ID" value="MCF2501571.1"/>
    <property type="molecule type" value="Genomic_DNA"/>
</dbReference>
<dbReference type="Pfam" id="PF01807">
    <property type="entry name" value="Zn_ribbon_DnaG"/>
    <property type="match status" value="1"/>
</dbReference>
<evidence type="ECO:0000256" key="2">
    <source>
        <dbReference type="ARBA" id="ARBA00022771"/>
    </source>
</evidence>
<evidence type="ECO:0000313" key="5">
    <source>
        <dbReference type="EMBL" id="MCF2501571.1"/>
    </source>
</evidence>
<accession>A0A9X1QHB6</accession>
<dbReference type="GO" id="GO:0006269">
    <property type="term" value="P:DNA replication, synthesis of primer"/>
    <property type="evidence" value="ECO:0007669"/>
    <property type="project" value="TreeGrafter"/>
</dbReference>
<dbReference type="Pfam" id="PF13155">
    <property type="entry name" value="Toprim_2"/>
    <property type="match status" value="1"/>
</dbReference>
<dbReference type="Gene3D" id="3.40.1360.10">
    <property type="match status" value="1"/>
</dbReference>
<organism evidence="5 8">
    <name type="scientific">Dyadobacter chenhuakuii</name>
    <dbReference type="NCBI Taxonomy" id="2909339"/>
    <lineage>
        <taxon>Bacteria</taxon>
        <taxon>Pseudomonadati</taxon>
        <taxon>Bacteroidota</taxon>
        <taxon>Cytophagia</taxon>
        <taxon>Cytophagales</taxon>
        <taxon>Spirosomataceae</taxon>
        <taxon>Dyadobacter</taxon>
    </lineage>
</organism>
<dbReference type="Proteomes" id="UP001139411">
    <property type="component" value="Unassembled WGS sequence"/>
</dbReference>
<dbReference type="GO" id="GO:0003899">
    <property type="term" value="F:DNA-directed RNA polymerase activity"/>
    <property type="evidence" value="ECO:0007669"/>
    <property type="project" value="InterPro"/>
</dbReference>
<dbReference type="GO" id="GO:0008270">
    <property type="term" value="F:zinc ion binding"/>
    <property type="evidence" value="ECO:0007669"/>
    <property type="project" value="UniProtKB-KW"/>
</dbReference>
<evidence type="ECO:0000313" key="7">
    <source>
        <dbReference type="Proteomes" id="UP001055420"/>
    </source>
</evidence>
<evidence type="ECO:0000256" key="1">
    <source>
        <dbReference type="ARBA" id="ARBA00022723"/>
    </source>
</evidence>
<dbReference type="PANTHER" id="PTHR30313">
    <property type="entry name" value="DNA PRIMASE"/>
    <property type="match status" value="1"/>
</dbReference>
<evidence type="ECO:0000259" key="4">
    <source>
        <dbReference type="Pfam" id="PF01807"/>
    </source>
</evidence>
<feature type="domain" description="Zinc finger CHC2-type" evidence="4">
    <location>
        <begin position="9"/>
        <end position="75"/>
    </location>
</feature>
<keyword evidence="2" id="KW-0863">Zinc-finger</keyword>
<dbReference type="Gene3D" id="3.90.580.10">
    <property type="entry name" value="Zinc finger, CHC2-type domain"/>
    <property type="match status" value="1"/>
</dbReference>
<protein>
    <submittedName>
        <fullName evidence="5">Toprim domain-containing protein</fullName>
    </submittedName>
</protein>
<keyword evidence="7" id="KW-1185">Reference proteome</keyword>
<dbReference type="InterPro" id="IPR050219">
    <property type="entry name" value="DnaG_primase"/>
</dbReference>